<dbReference type="PANTHER" id="PTHR40072">
    <property type="entry name" value="MOLYBDOPTERIN-GUANINE DINUCLEOTIDE BIOSYNTHESIS ADAPTER PROTEIN-RELATED"/>
    <property type="match status" value="1"/>
</dbReference>
<dbReference type="InterPro" id="IPR052539">
    <property type="entry name" value="MGD_biosynthesis_adapter"/>
</dbReference>
<accession>A0A5C5VFC8</accession>
<proteinExistence type="predicted"/>
<feature type="domain" description="Molybdopterin-guanine dinucleotide biosynthesis protein B (MobB)" evidence="1">
    <location>
        <begin position="4"/>
        <end position="137"/>
    </location>
</feature>
<organism evidence="2 3">
    <name type="scientific">Posidoniimonas corsicana</name>
    <dbReference type="NCBI Taxonomy" id="1938618"/>
    <lineage>
        <taxon>Bacteria</taxon>
        <taxon>Pseudomonadati</taxon>
        <taxon>Planctomycetota</taxon>
        <taxon>Planctomycetia</taxon>
        <taxon>Pirellulales</taxon>
        <taxon>Lacipirellulaceae</taxon>
        <taxon>Posidoniimonas</taxon>
    </lineage>
</organism>
<evidence type="ECO:0000259" key="1">
    <source>
        <dbReference type="Pfam" id="PF03205"/>
    </source>
</evidence>
<evidence type="ECO:0000313" key="3">
    <source>
        <dbReference type="Proteomes" id="UP000316714"/>
    </source>
</evidence>
<dbReference type="OrthoDB" id="9786803at2"/>
<dbReference type="EMBL" id="SIHJ01000001">
    <property type="protein sequence ID" value="TWT36560.1"/>
    <property type="molecule type" value="Genomic_DNA"/>
</dbReference>
<evidence type="ECO:0000313" key="2">
    <source>
        <dbReference type="EMBL" id="TWT36560.1"/>
    </source>
</evidence>
<comment type="caution">
    <text evidence="2">The sequence shown here is derived from an EMBL/GenBank/DDBJ whole genome shotgun (WGS) entry which is preliminary data.</text>
</comment>
<gene>
    <name evidence="2" type="primary">mobB</name>
    <name evidence="2" type="ORF">KOR34_14660</name>
</gene>
<dbReference type="PANTHER" id="PTHR40072:SF1">
    <property type="entry name" value="MOLYBDOPTERIN-GUANINE DINUCLEOTIDE BIOSYNTHESIS ADAPTER PROTEIN"/>
    <property type="match status" value="1"/>
</dbReference>
<dbReference type="GO" id="GO:0006777">
    <property type="term" value="P:Mo-molybdopterin cofactor biosynthetic process"/>
    <property type="evidence" value="ECO:0007669"/>
    <property type="project" value="InterPro"/>
</dbReference>
<reference evidence="2 3" key="1">
    <citation type="submission" date="2019-02" db="EMBL/GenBank/DDBJ databases">
        <title>Deep-cultivation of Planctomycetes and their phenomic and genomic characterization uncovers novel biology.</title>
        <authorList>
            <person name="Wiegand S."/>
            <person name="Jogler M."/>
            <person name="Boedeker C."/>
            <person name="Pinto D."/>
            <person name="Vollmers J."/>
            <person name="Rivas-Marin E."/>
            <person name="Kohn T."/>
            <person name="Peeters S.H."/>
            <person name="Heuer A."/>
            <person name="Rast P."/>
            <person name="Oberbeckmann S."/>
            <person name="Bunk B."/>
            <person name="Jeske O."/>
            <person name="Meyerdierks A."/>
            <person name="Storesund J.E."/>
            <person name="Kallscheuer N."/>
            <person name="Luecker S."/>
            <person name="Lage O.M."/>
            <person name="Pohl T."/>
            <person name="Merkel B.J."/>
            <person name="Hornburger P."/>
            <person name="Mueller R.-W."/>
            <person name="Bruemmer F."/>
            <person name="Labrenz M."/>
            <person name="Spormann A.M."/>
            <person name="Op Den Camp H."/>
            <person name="Overmann J."/>
            <person name="Amann R."/>
            <person name="Jetten M.S.M."/>
            <person name="Mascher T."/>
            <person name="Medema M.H."/>
            <person name="Devos D.P."/>
            <person name="Kaster A.-K."/>
            <person name="Ovreas L."/>
            <person name="Rohde M."/>
            <person name="Galperin M.Y."/>
            <person name="Jogler C."/>
        </authorList>
    </citation>
    <scope>NUCLEOTIDE SEQUENCE [LARGE SCALE GENOMIC DNA]</scope>
    <source>
        <strain evidence="2 3">KOR34</strain>
    </source>
</reference>
<dbReference type="AlphaFoldDB" id="A0A5C5VFC8"/>
<name>A0A5C5VFC8_9BACT</name>
<dbReference type="GO" id="GO:0005525">
    <property type="term" value="F:GTP binding"/>
    <property type="evidence" value="ECO:0007669"/>
    <property type="project" value="InterPro"/>
</dbReference>
<dbReference type="SUPFAM" id="SSF52540">
    <property type="entry name" value="P-loop containing nucleoside triphosphate hydrolases"/>
    <property type="match status" value="1"/>
</dbReference>
<dbReference type="InterPro" id="IPR027417">
    <property type="entry name" value="P-loop_NTPase"/>
</dbReference>
<keyword evidence="3" id="KW-1185">Reference proteome</keyword>
<sequence>MNRLHIIGRKNHGKTTLVVELIDQLTRRGLRVGSIKHTHHRHELDVPGKDSHRHRTAGAAVVGVLSKGLSAVYLPKVGTDSDADPYAALAASFAGCDLVLVEGDSKTTAPKIEVWRSAVGSPPLAAEDQQILAIVTDDTTPLDAQTLPRSDTKPLVEWVVEHFVDSGRR</sequence>
<dbReference type="Proteomes" id="UP000316714">
    <property type="component" value="Unassembled WGS sequence"/>
</dbReference>
<dbReference type="RefSeq" id="WP_146563561.1">
    <property type="nucleotide sequence ID" value="NZ_SIHJ01000001.1"/>
</dbReference>
<dbReference type="InterPro" id="IPR004435">
    <property type="entry name" value="MobB_dom"/>
</dbReference>
<dbReference type="Pfam" id="PF03205">
    <property type="entry name" value="MobB"/>
    <property type="match status" value="1"/>
</dbReference>
<dbReference type="NCBIfam" id="TIGR00176">
    <property type="entry name" value="mobB"/>
    <property type="match status" value="1"/>
</dbReference>
<dbReference type="Gene3D" id="3.40.50.300">
    <property type="entry name" value="P-loop containing nucleotide triphosphate hydrolases"/>
    <property type="match status" value="1"/>
</dbReference>
<protein>
    <submittedName>
        <fullName evidence="2">Molybdopterin-guanine dinucleotide biosynthesis adapter protein</fullName>
    </submittedName>
</protein>
<dbReference type="CDD" id="cd03116">
    <property type="entry name" value="MobB"/>
    <property type="match status" value="1"/>
</dbReference>